<dbReference type="EMBL" id="UHIC01000001">
    <property type="protein sequence ID" value="SUO96959.1"/>
    <property type="molecule type" value="Genomic_DNA"/>
</dbReference>
<reference evidence="6 7" key="1">
    <citation type="submission" date="2018-06" db="EMBL/GenBank/DDBJ databases">
        <authorList>
            <consortium name="Pathogen Informatics"/>
            <person name="Doyle S."/>
        </authorList>
    </citation>
    <scope>NUCLEOTIDE SEQUENCE [LARGE SCALE GENOMIC DNA]</scope>
    <source>
        <strain evidence="6 7">NCTC13337</strain>
    </source>
</reference>
<dbReference type="PRINTS" id="PR00039">
    <property type="entry name" value="HTHLYSR"/>
</dbReference>
<protein>
    <submittedName>
        <fullName evidence="6">Gcv operon activator</fullName>
    </submittedName>
</protein>
<evidence type="ECO:0000256" key="4">
    <source>
        <dbReference type="ARBA" id="ARBA00023163"/>
    </source>
</evidence>
<dbReference type="InterPro" id="IPR005119">
    <property type="entry name" value="LysR_subst-bd"/>
</dbReference>
<dbReference type="PROSITE" id="PS50931">
    <property type="entry name" value="HTH_LYSR"/>
    <property type="match status" value="1"/>
</dbReference>
<dbReference type="InterPro" id="IPR058163">
    <property type="entry name" value="LysR-type_TF_proteobact-type"/>
</dbReference>
<dbReference type="SUPFAM" id="SSF46785">
    <property type="entry name" value="Winged helix' DNA-binding domain"/>
    <property type="match status" value="1"/>
</dbReference>
<dbReference type="FunFam" id="3.40.190.10:FF:000017">
    <property type="entry name" value="Glycine cleavage system transcriptional activator"/>
    <property type="match status" value="1"/>
</dbReference>
<dbReference type="Gene3D" id="3.40.190.10">
    <property type="entry name" value="Periplasmic binding protein-like II"/>
    <property type="match status" value="2"/>
</dbReference>
<evidence type="ECO:0000256" key="3">
    <source>
        <dbReference type="ARBA" id="ARBA00023125"/>
    </source>
</evidence>
<dbReference type="FunFam" id="1.10.10.10:FF:000001">
    <property type="entry name" value="LysR family transcriptional regulator"/>
    <property type="match status" value="1"/>
</dbReference>
<gene>
    <name evidence="6" type="primary">gcvA</name>
    <name evidence="6" type="ORF">NCTC13337_02100</name>
</gene>
<dbReference type="GO" id="GO:0043565">
    <property type="term" value="F:sequence-specific DNA binding"/>
    <property type="evidence" value="ECO:0007669"/>
    <property type="project" value="TreeGrafter"/>
</dbReference>
<dbReference type="InterPro" id="IPR000847">
    <property type="entry name" value="LysR_HTH_N"/>
</dbReference>
<dbReference type="InterPro" id="IPR036390">
    <property type="entry name" value="WH_DNA-bd_sf"/>
</dbReference>
<proteinExistence type="inferred from homology"/>
<dbReference type="AlphaFoldDB" id="A0A380MWL2"/>
<keyword evidence="7" id="KW-1185">Reference proteome</keyword>
<dbReference type="Pfam" id="PF03466">
    <property type="entry name" value="LysR_substrate"/>
    <property type="match status" value="1"/>
</dbReference>
<dbReference type="PANTHER" id="PTHR30537:SF26">
    <property type="entry name" value="GLYCINE CLEAVAGE SYSTEM TRANSCRIPTIONAL ACTIVATOR"/>
    <property type="match status" value="1"/>
</dbReference>
<accession>A0A380MWL2</accession>
<name>A0A380MWL2_9GAMM</name>
<sequence length="301" mass="34167">MFFSLMLYFRKYPSTTALQCFESAARHLSFTKAAHELHMTQSAVSKQVAQLEAMLQIQLFHRSRQRLHLSPIGHKFLQETQAILSRMEISVLNVLAHGETAQALHIACHPTLCARWFIPLLKGFGQKHSNIHLDISDQIGGVLAEDECIDMAFLYGDGVWPKMEAEKLFDEHCVAVCAPDLLSEPIENLTNLKQYTLIQSRSRPQAWMEYFSYQGLPLKDTFSGPRFDTFYACISAAILGCGIALVPKFLVQRELSDGRLIIPWQFVLESNGAYYMLYDSALSGDPKVQAMCDWVYQHTQP</sequence>
<evidence type="ECO:0000256" key="2">
    <source>
        <dbReference type="ARBA" id="ARBA00023015"/>
    </source>
</evidence>
<dbReference type="Proteomes" id="UP000254601">
    <property type="component" value="Unassembled WGS sequence"/>
</dbReference>
<dbReference type="GO" id="GO:0006351">
    <property type="term" value="P:DNA-templated transcription"/>
    <property type="evidence" value="ECO:0007669"/>
    <property type="project" value="TreeGrafter"/>
</dbReference>
<evidence type="ECO:0000259" key="5">
    <source>
        <dbReference type="PROSITE" id="PS50931"/>
    </source>
</evidence>
<dbReference type="GO" id="GO:0003700">
    <property type="term" value="F:DNA-binding transcription factor activity"/>
    <property type="evidence" value="ECO:0007669"/>
    <property type="project" value="InterPro"/>
</dbReference>
<evidence type="ECO:0000313" key="6">
    <source>
        <dbReference type="EMBL" id="SUO96959.1"/>
    </source>
</evidence>
<organism evidence="6 7">
    <name type="scientific">Suttonella ornithocola</name>
    <dbReference type="NCBI Taxonomy" id="279832"/>
    <lineage>
        <taxon>Bacteria</taxon>
        <taxon>Pseudomonadati</taxon>
        <taxon>Pseudomonadota</taxon>
        <taxon>Gammaproteobacteria</taxon>
        <taxon>Cardiobacteriales</taxon>
        <taxon>Cardiobacteriaceae</taxon>
        <taxon>Suttonella</taxon>
    </lineage>
</organism>
<comment type="similarity">
    <text evidence="1">Belongs to the LysR transcriptional regulatory family.</text>
</comment>
<dbReference type="SUPFAM" id="SSF53850">
    <property type="entry name" value="Periplasmic binding protein-like II"/>
    <property type="match status" value="1"/>
</dbReference>
<evidence type="ECO:0000256" key="1">
    <source>
        <dbReference type="ARBA" id="ARBA00009437"/>
    </source>
</evidence>
<keyword evidence="3" id="KW-0238">DNA-binding</keyword>
<dbReference type="RefSeq" id="WP_346243172.1">
    <property type="nucleotide sequence ID" value="NZ_LWHB01000102.1"/>
</dbReference>
<keyword evidence="4" id="KW-0804">Transcription</keyword>
<keyword evidence="2" id="KW-0805">Transcription regulation</keyword>
<dbReference type="PANTHER" id="PTHR30537">
    <property type="entry name" value="HTH-TYPE TRANSCRIPTIONAL REGULATOR"/>
    <property type="match status" value="1"/>
</dbReference>
<feature type="domain" description="HTH lysR-type" evidence="5">
    <location>
        <begin position="13"/>
        <end position="70"/>
    </location>
</feature>
<dbReference type="Pfam" id="PF00126">
    <property type="entry name" value="HTH_1"/>
    <property type="match status" value="1"/>
</dbReference>
<evidence type="ECO:0000313" key="7">
    <source>
        <dbReference type="Proteomes" id="UP000254601"/>
    </source>
</evidence>
<dbReference type="Gene3D" id="1.10.10.10">
    <property type="entry name" value="Winged helix-like DNA-binding domain superfamily/Winged helix DNA-binding domain"/>
    <property type="match status" value="1"/>
</dbReference>
<dbReference type="InterPro" id="IPR036388">
    <property type="entry name" value="WH-like_DNA-bd_sf"/>
</dbReference>